<dbReference type="Proteomes" id="UP000199184">
    <property type="component" value="Unassembled WGS sequence"/>
</dbReference>
<dbReference type="AlphaFoldDB" id="A0A1C3WSE1"/>
<name>A0A1C3WSE1_9BRAD</name>
<dbReference type="Gene3D" id="3.40.50.2000">
    <property type="entry name" value="Glycogen Phosphorylase B"/>
    <property type="match status" value="1"/>
</dbReference>
<protein>
    <submittedName>
        <fullName evidence="1">Uncharacterized protein</fullName>
    </submittedName>
</protein>
<accession>A0A1C3WSE1</accession>
<keyword evidence="2" id="KW-1185">Reference proteome</keyword>
<evidence type="ECO:0000313" key="1">
    <source>
        <dbReference type="EMBL" id="SCB42805.1"/>
    </source>
</evidence>
<evidence type="ECO:0000313" key="2">
    <source>
        <dbReference type="Proteomes" id="UP000199184"/>
    </source>
</evidence>
<gene>
    <name evidence="1" type="ORF">GA0061098_1009182</name>
</gene>
<dbReference type="EMBL" id="FMAI01000009">
    <property type="protein sequence ID" value="SCB42805.1"/>
    <property type="molecule type" value="Genomic_DNA"/>
</dbReference>
<organism evidence="1 2">
    <name type="scientific">Bradyrhizobium shewense</name>
    <dbReference type="NCBI Taxonomy" id="1761772"/>
    <lineage>
        <taxon>Bacteria</taxon>
        <taxon>Pseudomonadati</taxon>
        <taxon>Pseudomonadota</taxon>
        <taxon>Alphaproteobacteria</taxon>
        <taxon>Hyphomicrobiales</taxon>
        <taxon>Nitrobacteraceae</taxon>
        <taxon>Bradyrhizobium</taxon>
    </lineage>
</organism>
<sequence>MHWLTEELVALGHDVTLFASGDSQTSHALFCNDAQISKAYPSESDVWKLAYRSGLVVDVSADEERPGPRRVLDNDYEIRPCRVAQGEDPPQNKAEADRQSTMELELLWPPVPCRLSRACLVKALSAV</sequence>
<reference evidence="2" key="1">
    <citation type="submission" date="2016-08" db="EMBL/GenBank/DDBJ databases">
        <authorList>
            <person name="Varghese N."/>
            <person name="Submissions Spin"/>
        </authorList>
    </citation>
    <scope>NUCLEOTIDE SEQUENCE [LARGE SCALE GENOMIC DNA]</scope>
    <source>
        <strain evidence="2">ERR11</strain>
    </source>
</reference>
<proteinExistence type="predicted"/>